<dbReference type="SUPFAM" id="SSF82927">
    <property type="entry name" value="Cysteine-rich DNA binding domain, (DM domain)"/>
    <property type="match status" value="1"/>
</dbReference>
<feature type="region of interest" description="Disordered" evidence="26">
    <location>
        <begin position="445"/>
        <end position="504"/>
    </location>
</feature>
<dbReference type="GO" id="GO:0005634">
    <property type="term" value="C:nucleus"/>
    <property type="evidence" value="ECO:0007669"/>
    <property type="project" value="UniProtKB-SubCell"/>
</dbReference>
<evidence type="ECO:0000256" key="21">
    <source>
        <dbReference type="ARBA" id="ARBA00044307"/>
    </source>
</evidence>
<feature type="DNA-binding region" description="DM" evidence="25">
    <location>
        <begin position="44"/>
        <end position="91"/>
    </location>
</feature>
<dbReference type="PANTHER" id="PTHR11852:SF2">
    <property type="entry name" value="PLATELET-ACTIVATING FACTOR ACETYLHYDROLASE IB SUBUNIT ALPHA1"/>
    <property type="match status" value="1"/>
</dbReference>
<evidence type="ECO:0000256" key="25">
    <source>
        <dbReference type="PROSITE-ProRule" id="PRU00070"/>
    </source>
</evidence>
<evidence type="ECO:0000256" key="6">
    <source>
        <dbReference type="ARBA" id="ARBA00022723"/>
    </source>
</evidence>
<keyword evidence="10" id="KW-0007">Acetylation</keyword>
<evidence type="ECO:0000313" key="28">
    <source>
        <dbReference type="EMBL" id="KAH1179591.1"/>
    </source>
</evidence>
<accession>A0A9D3XH30</accession>
<dbReference type="GO" id="GO:0003847">
    <property type="term" value="F:1-alkyl-2-acetylglycerophosphocholine esterase activity"/>
    <property type="evidence" value="ECO:0007669"/>
    <property type="project" value="UniProtKB-EC"/>
</dbReference>
<evidence type="ECO:0000256" key="18">
    <source>
        <dbReference type="ARBA" id="ARBA00038184"/>
    </source>
</evidence>
<keyword evidence="29" id="KW-1185">Reference proteome</keyword>
<evidence type="ECO:0000256" key="17">
    <source>
        <dbReference type="ARBA" id="ARBA00035804"/>
    </source>
</evidence>
<evidence type="ECO:0000256" key="23">
    <source>
        <dbReference type="ARBA" id="ARBA00047139"/>
    </source>
</evidence>
<comment type="function">
    <text evidence="22">Alpha1 catalytic subunit of the cytosolic type I platelet-activating factor (PAF) acetylhydrolase (PAF-AH (I)) heterotetrameric enzyme that catalyzes the hydrolyze of the acetyl group at the sn-2 position of PAF and its analogs and modulates the action of PAF. The activity and substrate specificity of PAF-AH (I) are affected by its subunit composition. Both alpha1/alpha1 homodimer (PAFAH1B3/PAFAH1B3 homodimer) and alpha1/alpha2 heterodimer(PAFAH1B3/PAFAH1B2 heterodimer) hydrolyze 1-O-alkyl-2-acetyl-sn-glycero-3-phosphoric acid (AAGPA) more efficiently than PAF, but they have little hydrolytic activity towards 1-O-alkyl-2-acetyl-sn-glycero-3-phosphorylethanolamine (AAGPE). Plays an important role during the development of brain.</text>
</comment>
<organism evidence="28 29">
    <name type="scientific">Mauremys mutica</name>
    <name type="common">yellowpond turtle</name>
    <dbReference type="NCBI Taxonomy" id="74926"/>
    <lineage>
        <taxon>Eukaryota</taxon>
        <taxon>Metazoa</taxon>
        <taxon>Chordata</taxon>
        <taxon>Craniata</taxon>
        <taxon>Vertebrata</taxon>
        <taxon>Euteleostomi</taxon>
        <taxon>Archelosauria</taxon>
        <taxon>Testudinata</taxon>
        <taxon>Testudines</taxon>
        <taxon>Cryptodira</taxon>
        <taxon>Durocryptodira</taxon>
        <taxon>Testudinoidea</taxon>
        <taxon>Geoemydidae</taxon>
        <taxon>Geoemydinae</taxon>
        <taxon>Mauremys</taxon>
    </lineage>
</organism>
<dbReference type="EC" id="3.1.1.47" evidence="3"/>
<name>A0A9D3XH30_9SAUR</name>
<proteinExistence type="inferred from homology"/>
<dbReference type="InterPro" id="IPR013830">
    <property type="entry name" value="SGNH_hydro"/>
</dbReference>
<evidence type="ECO:0000256" key="24">
    <source>
        <dbReference type="ARBA" id="ARBA00048078"/>
    </source>
</evidence>
<dbReference type="SUPFAM" id="SSF52266">
    <property type="entry name" value="SGNH hydrolase"/>
    <property type="match status" value="1"/>
</dbReference>
<protein>
    <recommendedName>
        <fullName evidence="19">Platelet-activating factor acetylhydrolase IB subunit alpha1</fullName>
        <ecNumber evidence="3">3.1.1.47</ecNumber>
    </recommendedName>
    <alternativeName>
        <fullName evidence="21">PAF acetylhydrolase 29 kDa subunit</fullName>
    </alternativeName>
    <alternativeName>
        <fullName evidence="20">PAF-AH subunit gamma</fullName>
    </alternativeName>
</protein>
<keyword evidence="12" id="KW-0443">Lipid metabolism</keyword>
<evidence type="ECO:0000256" key="4">
    <source>
        <dbReference type="ARBA" id="ARBA00022490"/>
    </source>
</evidence>
<dbReference type="Pfam" id="PF13472">
    <property type="entry name" value="Lipase_GDSL_2"/>
    <property type="match status" value="1"/>
</dbReference>
<sequence>MEESCDPSSTARPCIQCCPSDSTTDDGSAQDNCAPPAPARSPTCARCRNHGIRVLLKGHKKGCQFQGCQCDKCILILQRRRVMAAQVALRRQQETELRKQLARGLLRLRDGSAVASLGLANPHEGAKPKERAAAAAKENAEPGSTAGHTHQGTAGPTGHRSHQPARRESPWLPLPHQPEVTQLPWPLGECQPPYTPWFLPALPLPPPVLCQVLPQEPPLCFTAHPGCDGGKVTHAPGGLVAVPGRLFQQAPSPAWFPPAASASTELLGRLALSPLDGNMDLSSHLESTLPGAQPPFSAAHLPLRCTRGLVFSPVSEEQLQKEAAEALMVLRNSPQLAPSAAMPDFLPLTGTAPPIPAFPAFTPPPGDPGNMGASDPTQQQALKAPGDKALPAELAGAGGQQGSGRVRPGLLRCRTLPQSRKNFRLVSTAPQGVATLMVSNIQVFKPGSSPPGIPNQDAPHPAPSDSLGSTAQALCMAQAADPGASRTMSDGDKNPASTPTPLADVQGDGRWLALHHRFIADSKDKEPEVVFIGDALVQLLQQFEIWRELFSPLHALNFGLGGDGTQHVLWRLQQGEMQHIRPKIVVVWVGTNNHGHTAEQVAGGIEAIVRLLQQQQPQARVVVLGLLPRGQGPNPLRERNRRVNELLQARLPRLPNACFLDADPGFVHSDGAISHHDMYDYLHLSRHGYARLCPRLHALLLRLLGERQGAGP</sequence>
<gene>
    <name evidence="28" type="ORF">KIL84_005641</name>
</gene>
<evidence type="ECO:0000256" key="12">
    <source>
        <dbReference type="ARBA" id="ARBA00023098"/>
    </source>
</evidence>
<comment type="caution">
    <text evidence="28">The sequence shown here is derived from an EMBL/GenBank/DDBJ whole genome shotgun (WGS) entry which is preliminary data.</text>
</comment>
<keyword evidence="4" id="KW-0963">Cytoplasm</keyword>
<dbReference type="Proteomes" id="UP000827986">
    <property type="component" value="Unassembled WGS sequence"/>
</dbReference>
<keyword evidence="9" id="KW-0442">Lipid degradation</keyword>
<comment type="catalytic activity">
    <reaction evidence="17">
        <text>1-O-hexadecyl-2-acetyl-sn-glycero-3-phosphate + H2O = 1-O-hexadecyl-sn-glycero-3-phosphate + acetate + H(+)</text>
        <dbReference type="Rhea" id="RHEA:41704"/>
        <dbReference type="ChEBI" id="CHEBI:15377"/>
        <dbReference type="ChEBI" id="CHEBI:15378"/>
        <dbReference type="ChEBI" id="CHEBI:30089"/>
        <dbReference type="ChEBI" id="CHEBI:77580"/>
        <dbReference type="ChEBI" id="CHEBI:78385"/>
    </reaction>
    <physiologicalReaction direction="left-to-right" evidence="17">
        <dbReference type="Rhea" id="RHEA:41705"/>
    </physiologicalReaction>
</comment>
<evidence type="ECO:0000256" key="26">
    <source>
        <dbReference type="SAM" id="MobiDB-lite"/>
    </source>
</evidence>
<keyword evidence="5" id="KW-0597">Phosphoprotein</keyword>
<dbReference type="FunFam" id="4.10.1040.10:FF:000001">
    <property type="entry name" value="doublesex- and mab-3-related transcription factor 1"/>
    <property type="match status" value="1"/>
</dbReference>
<dbReference type="InterPro" id="IPR036407">
    <property type="entry name" value="DM_DNA-bd_sf"/>
</dbReference>
<dbReference type="GO" id="GO:0046872">
    <property type="term" value="F:metal ion binding"/>
    <property type="evidence" value="ECO:0007669"/>
    <property type="project" value="UniProtKB-KW"/>
</dbReference>
<dbReference type="Pfam" id="PF00751">
    <property type="entry name" value="DM"/>
    <property type="match status" value="1"/>
</dbReference>
<comment type="similarity">
    <text evidence="2">Belongs to the DMRT family.</text>
</comment>
<comment type="similarity">
    <text evidence="18">Belongs to the 'GDSL' lipolytic enzyme family. Platelet-activating factor acetylhydrolase IB beta/gamma subunits subfamily.</text>
</comment>
<evidence type="ECO:0000256" key="11">
    <source>
        <dbReference type="ARBA" id="ARBA00023015"/>
    </source>
</evidence>
<evidence type="ECO:0000313" key="29">
    <source>
        <dbReference type="Proteomes" id="UP000827986"/>
    </source>
</evidence>
<dbReference type="CDD" id="cd01820">
    <property type="entry name" value="PAF_acetylesterase_like"/>
    <property type="match status" value="1"/>
</dbReference>
<evidence type="ECO:0000259" key="27">
    <source>
        <dbReference type="PROSITE" id="PS50809"/>
    </source>
</evidence>
<dbReference type="Gene3D" id="3.40.50.1110">
    <property type="entry name" value="SGNH hydrolase"/>
    <property type="match status" value="1"/>
</dbReference>
<dbReference type="PANTHER" id="PTHR11852">
    <property type="entry name" value="PLATELET-ACTIVATING FACTOR ACETYLHYDROLASE"/>
    <property type="match status" value="1"/>
</dbReference>
<keyword evidence="6 25" id="KW-0479">Metal-binding</keyword>
<dbReference type="GO" id="GO:0005737">
    <property type="term" value="C:cytoplasm"/>
    <property type="evidence" value="ECO:0007669"/>
    <property type="project" value="UniProtKB-SubCell"/>
</dbReference>
<evidence type="ECO:0000256" key="9">
    <source>
        <dbReference type="ARBA" id="ARBA00022963"/>
    </source>
</evidence>
<dbReference type="InterPro" id="IPR036514">
    <property type="entry name" value="SGNH_hydro_sf"/>
</dbReference>
<dbReference type="GO" id="GO:0047179">
    <property type="term" value="F:platelet-activating factor acetyltransferase activity"/>
    <property type="evidence" value="ECO:0007669"/>
    <property type="project" value="TreeGrafter"/>
</dbReference>
<comment type="catalytic activity">
    <reaction evidence="16">
        <text>1-O-hexadecyl-2-acetyl-sn-glycero-3-phosphocholine + H2O = 1-O-hexadecyl-sn-glycero-3-phosphocholine + acetate + H(+)</text>
        <dbReference type="Rhea" id="RHEA:40479"/>
        <dbReference type="ChEBI" id="CHEBI:15377"/>
        <dbReference type="ChEBI" id="CHEBI:15378"/>
        <dbReference type="ChEBI" id="CHEBI:30089"/>
        <dbReference type="ChEBI" id="CHEBI:44811"/>
        <dbReference type="ChEBI" id="CHEBI:64496"/>
    </reaction>
    <physiologicalReaction direction="left-to-right" evidence="16">
        <dbReference type="Rhea" id="RHEA:40480"/>
    </physiologicalReaction>
</comment>
<feature type="compositionally biased region" description="Pro residues" evidence="26">
    <location>
        <begin position="358"/>
        <end position="367"/>
    </location>
</feature>
<evidence type="ECO:0000256" key="14">
    <source>
        <dbReference type="ARBA" id="ARBA00023163"/>
    </source>
</evidence>
<dbReference type="InterPro" id="IPR001275">
    <property type="entry name" value="DM_DNA-bd"/>
</dbReference>
<evidence type="ECO:0000256" key="8">
    <source>
        <dbReference type="ARBA" id="ARBA00022833"/>
    </source>
</evidence>
<dbReference type="PROSITE" id="PS40000">
    <property type="entry name" value="DM_1"/>
    <property type="match status" value="1"/>
</dbReference>
<keyword evidence="15 25" id="KW-0539">Nucleus</keyword>
<keyword evidence="8 25" id="KW-0862">Zinc</keyword>
<evidence type="ECO:0000256" key="19">
    <source>
        <dbReference type="ARBA" id="ARBA00044095"/>
    </source>
</evidence>
<dbReference type="AlphaFoldDB" id="A0A9D3XH30"/>
<dbReference type="Gene3D" id="4.10.1040.10">
    <property type="entry name" value="DM DNA-binding domain"/>
    <property type="match status" value="1"/>
</dbReference>
<comment type="subcellular location">
    <subcellularLocation>
        <location evidence="1">Cytoplasm</location>
    </subcellularLocation>
    <subcellularLocation>
        <location evidence="25">Nucleus</location>
    </subcellularLocation>
</comment>
<comment type="subunit">
    <text evidence="23">Forms a catalytic dimer which is either homodimer (alpha1/alpha1 homodimer) or heterodimer with PAFAH1B2 (alpha1/alpha2 heterodimer). Component of the cytosolic (PAF-AH (I)) heterotetrameric enzyme, which is composed of PAFAH1B1 (beta), PAFAH1B2 (alpha2) and PAFAH1B3 (alpha1) subunits. The catalytic activity of the enzyme resides in the alpha1 (PAFAH1B3) and alpha2 (PAFAH1B2) subunits, whereas the beta subunit (PAFAH1B1) has regulatory activity. Trimer formation is not essential for the catalytic activity. Interacts with VLDLR; this interaction may modulate the Reelin pathway.</text>
</comment>
<keyword evidence="13 25" id="KW-0238">DNA-binding</keyword>
<dbReference type="FunFam" id="3.40.50.1110:FF:000004">
    <property type="entry name" value="Platelet-activating factor acetylhydrolase IB subunit beta"/>
    <property type="match status" value="1"/>
</dbReference>
<keyword evidence="7" id="KW-0378">Hydrolase</keyword>
<evidence type="ECO:0000256" key="5">
    <source>
        <dbReference type="ARBA" id="ARBA00022553"/>
    </source>
</evidence>
<evidence type="ECO:0000256" key="3">
    <source>
        <dbReference type="ARBA" id="ARBA00013201"/>
    </source>
</evidence>
<evidence type="ECO:0000256" key="7">
    <source>
        <dbReference type="ARBA" id="ARBA00022801"/>
    </source>
</evidence>
<feature type="region of interest" description="Disordered" evidence="26">
    <location>
        <begin position="118"/>
        <end position="177"/>
    </location>
</feature>
<evidence type="ECO:0000256" key="15">
    <source>
        <dbReference type="ARBA" id="ARBA00023242"/>
    </source>
</evidence>
<comment type="catalytic activity">
    <reaction evidence="24">
        <text>a 1-O-alkyl-2-acetyl-sn-glycero-3-phosphocholine + H2O = a 1-O-alkyl-sn-glycero-3-phosphocholine + acetate + H(+)</text>
        <dbReference type="Rhea" id="RHEA:17777"/>
        <dbReference type="ChEBI" id="CHEBI:15377"/>
        <dbReference type="ChEBI" id="CHEBI:15378"/>
        <dbReference type="ChEBI" id="CHEBI:30089"/>
        <dbReference type="ChEBI" id="CHEBI:30909"/>
        <dbReference type="ChEBI" id="CHEBI:36707"/>
        <dbReference type="EC" id="3.1.1.47"/>
    </reaction>
    <physiologicalReaction direction="left-to-right" evidence="24">
        <dbReference type="Rhea" id="RHEA:17778"/>
    </physiologicalReaction>
</comment>
<feature type="region of interest" description="Disordered" evidence="26">
    <location>
        <begin position="358"/>
        <end position="385"/>
    </location>
</feature>
<feature type="domain" description="DM" evidence="27">
    <location>
        <begin position="44"/>
        <end position="91"/>
    </location>
</feature>
<reference evidence="28" key="1">
    <citation type="submission" date="2021-09" db="EMBL/GenBank/DDBJ databases">
        <title>The genome of Mauremys mutica provides insights into the evolution of semi-aquatic lifestyle.</title>
        <authorList>
            <person name="Gong S."/>
            <person name="Gao Y."/>
        </authorList>
    </citation>
    <scope>NUCLEOTIDE SEQUENCE</scope>
    <source>
        <strain evidence="28">MM-2020</strain>
        <tissue evidence="28">Muscle</tissue>
    </source>
</reference>
<dbReference type="Pfam" id="PF15791">
    <property type="entry name" value="DMRT-like"/>
    <property type="match status" value="1"/>
</dbReference>
<dbReference type="GO" id="GO:0006355">
    <property type="term" value="P:regulation of DNA-templated transcription"/>
    <property type="evidence" value="ECO:0007669"/>
    <property type="project" value="InterPro"/>
</dbReference>
<dbReference type="SMART" id="SM00301">
    <property type="entry name" value="DM"/>
    <property type="match status" value="1"/>
</dbReference>
<evidence type="ECO:0000256" key="1">
    <source>
        <dbReference type="ARBA" id="ARBA00004496"/>
    </source>
</evidence>
<evidence type="ECO:0000256" key="20">
    <source>
        <dbReference type="ARBA" id="ARBA00044294"/>
    </source>
</evidence>
<evidence type="ECO:0000256" key="13">
    <source>
        <dbReference type="ARBA" id="ARBA00023125"/>
    </source>
</evidence>
<dbReference type="GO" id="GO:0043565">
    <property type="term" value="F:sequence-specific DNA binding"/>
    <property type="evidence" value="ECO:0007669"/>
    <property type="project" value="InterPro"/>
</dbReference>
<evidence type="ECO:0000256" key="16">
    <source>
        <dbReference type="ARBA" id="ARBA00023721"/>
    </source>
</evidence>
<dbReference type="GO" id="GO:0016042">
    <property type="term" value="P:lipid catabolic process"/>
    <property type="evidence" value="ECO:0007669"/>
    <property type="project" value="UniProtKB-KW"/>
</dbReference>
<dbReference type="InterPro" id="IPR031577">
    <property type="entry name" value="DMRT-C1/C2_C"/>
</dbReference>
<keyword evidence="14" id="KW-0804">Transcription</keyword>
<dbReference type="EMBL" id="JAHDVG010000471">
    <property type="protein sequence ID" value="KAH1179591.1"/>
    <property type="molecule type" value="Genomic_DNA"/>
</dbReference>
<keyword evidence="11" id="KW-0805">Transcription regulation</keyword>
<evidence type="ECO:0000256" key="10">
    <source>
        <dbReference type="ARBA" id="ARBA00022990"/>
    </source>
</evidence>
<evidence type="ECO:0000256" key="22">
    <source>
        <dbReference type="ARBA" id="ARBA00046067"/>
    </source>
</evidence>
<evidence type="ECO:0000256" key="2">
    <source>
        <dbReference type="ARBA" id="ARBA00006834"/>
    </source>
</evidence>
<dbReference type="PROSITE" id="PS50809">
    <property type="entry name" value="DM_2"/>
    <property type="match status" value="1"/>
</dbReference>